<dbReference type="Proteomes" id="UP000280296">
    <property type="component" value="Unassembled WGS sequence"/>
</dbReference>
<keyword evidence="4 6" id="KW-0378">Hydrolase</keyword>
<keyword evidence="5 6" id="KW-0269">Exonuclease</keyword>
<reference evidence="8 9" key="2">
    <citation type="submission" date="2019-01" db="EMBL/GenBank/DDBJ databases">
        <title>Tautonia sociabilis, a novel thermotolerant planctomycete of Isosphaeraceae family, isolated from a 4000 m deep subterranean habitat.</title>
        <authorList>
            <person name="Kovaleva O.L."/>
            <person name="Elcheninov A.G."/>
            <person name="Van Heerden E."/>
            <person name="Toshchakov S.V."/>
            <person name="Novikov A."/>
            <person name="Bonch-Osmolovskaya E.A."/>
            <person name="Kublanov I.V."/>
        </authorList>
    </citation>
    <scope>NUCLEOTIDE SEQUENCE [LARGE SCALE GENOMIC DNA]</scope>
    <source>
        <strain evidence="8 9">GM2012</strain>
    </source>
</reference>
<evidence type="ECO:0000256" key="4">
    <source>
        <dbReference type="ARBA" id="ARBA00022801"/>
    </source>
</evidence>
<dbReference type="NCBIfam" id="TIGR01280">
    <property type="entry name" value="xseB"/>
    <property type="match status" value="1"/>
</dbReference>
<comment type="caution">
    <text evidence="8">The sequence shown here is derived from an EMBL/GenBank/DDBJ whole genome shotgun (WGS) entry which is preliminary data.</text>
</comment>
<dbReference type="HAMAP" id="MF_00337">
    <property type="entry name" value="Exonuc_7_S"/>
    <property type="match status" value="1"/>
</dbReference>
<gene>
    <name evidence="6 8" type="primary">xseB</name>
    <name evidence="8" type="ORF">TsocGM_25340</name>
</gene>
<keyword evidence="3 6" id="KW-0540">Nuclease</keyword>
<evidence type="ECO:0000313" key="9">
    <source>
        <dbReference type="Proteomes" id="UP000280296"/>
    </source>
</evidence>
<evidence type="ECO:0000313" key="8">
    <source>
        <dbReference type="EMBL" id="RUL81278.1"/>
    </source>
</evidence>
<protein>
    <recommendedName>
        <fullName evidence="6">Exodeoxyribonuclease 7 small subunit</fullName>
        <ecNumber evidence="6">3.1.11.6</ecNumber>
    </recommendedName>
    <alternativeName>
        <fullName evidence="6">Exodeoxyribonuclease VII small subunit</fullName>
        <shortName evidence="6">Exonuclease VII small subunit</shortName>
    </alternativeName>
</protein>
<sequence>MRSPSPGPTSPDDPPPTFEDALSRLEAIVSELERGSLDLDASLSRYELGVRLLSRCRSTLQDAERRVALLTGASPDGSPITSPLDAPPPADDPDDD</sequence>
<dbReference type="PANTHER" id="PTHR34137:SF1">
    <property type="entry name" value="EXODEOXYRIBONUCLEASE 7 SMALL SUBUNIT"/>
    <property type="match status" value="1"/>
</dbReference>
<dbReference type="SUPFAM" id="SSF116842">
    <property type="entry name" value="XseB-like"/>
    <property type="match status" value="1"/>
</dbReference>
<dbReference type="GO" id="GO:0008855">
    <property type="term" value="F:exodeoxyribonuclease VII activity"/>
    <property type="evidence" value="ECO:0007669"/>
    <property type="project" value="UniProtKB-UniRule"/>
</dbReference>
<organism evidence="8 9">
    <name type="scientific">Tautonia sociabilis</name>
    <dbReference type="NCBI Taxonomy" id="2080755"/>
    <lineage>
        <taxon>Bacteria</taxon>
        <taxon>Pseudomonadati</taxon>
        <taxon>Planctomycetota</taxon>
        <taxon>Planctomycetia</taxon>
        <taxon>Isosphaerales</taxon>
        <taxon>Isosphaeraceae</taxon>
        <taxon>Tautonia</taxon>
    </lineage>
</organism>
<accession>A0A432MBY1</accession>
<comment type="subunit">
    <text evidence="6">Heterooligomer composed of large and small subunits.</text>
</comment>
<evidence type="ECO:0000256" key="7">
    <source>
        <dbReference type="SAM" id="MobiDB-lite"/>
    </source>
</evidence>
<comment type="catalytic activity">
    <reaction evidence="6">
        <text>Exonucleolytic cleavage in either 5'- to 3'- or 3'- to 5'-direction to yield nucleoside 5'-phosphates.</text>
        <dbReference type="EC" id="3.1.11.6"/>
    </reaction>
</comment>
<dbReference type="InterPro" id="IPR003761">
    <property type="entry name" value="Exonuc_VII_S"/>
</dbReference>
<dbReference type="AlphaFoldDB" id="A0A432MBY1"/>
<feature type="region of interest" description="Disordered" evidence="7">
    <location>
        <begin position="70"/>
        <end position="96"/>
    </location>
</feature>
<dbReference type="Gene3D" id="1.10.287.1040">
    <property type="entry name" value="Exonuclease VII, small subunit"/>
    <property type="match status" value="1"/>
</dbReference>
<comment type="function">
    <text evidence="6">Bidirectionally degrades single-stranded DNA into large acid-insoluble oligonucleotides, which are then degraded further into small acid-soluble oligonucleotides.</text>
</comment>
<comment type="similarity">
    <text evidence="1 6">Belongs to the XseB family.</text>
</comment>
<proteinExistence type="inferred from homology"/>
<dbReference type="GO" id="GO:0005829">
    <property type="term" value="C:cytosol"/>
    <property type="evidence" value="ECO:0007669"/>
    <property type="project" value="TreeGrafter"/>
</dbReference>
<comment type="subcellular location">
    <subcellularLocation>
        <location evidence="6">Cytoplasm</location>
    </subcellularLocation>
</comment>
<dbReference type="EMBL" id="RYZH01000101">
    <property type="protein sequence ID" value="RUL81278.1"/>
    <property type="molecule type" value="Genomic_DNA"/>
</dbReference>
<evidence type="ECO:0000256" key="2">
    <source>
        <dbReference type="ARBA" id="ARBA00022490"/>
    </source>
</evidence>
<dbReference type="GO" id="GO:0006308">
    <property type="term" value="P:DNA catabolic process"/>
    <property type="evidence" value="ECO:0007669"/>
    <property type="project" value="UniProtKB-UniRule"/>
</dbReference>
<reference evidence="8 9" key="1">
    <citation type="submission" date="2018-12" db="EMBL/GenBank/DDBJ databases">
        <authorList>
            <person name="Toschakov S.V."/>
        </authorList>
    </citation>
    <scope>NUCLEOTIDE SEQUENCE [LARGE SCALE GENOMIC DNA]</scope>
    <source>
        <strain evidence="8 9">GM2012</strain>
    </source>
</reference>
<evidence type="ECO:0000256" key="6">
    <source>
        <dbReference type="HAMAP-Rule" id="MF_00337"/>
    </source>
</evidence>
<name>A0A432MBY1_9BACT</name>
<dbReference type="EC" id="3.1.11.6" evidence="6"/>
<evidence type="ECO:0000256" key="5">
    <source>
        <dbReference type="ARBA" id="ARBA00022839"/>
    </source>
</evidence>
<keyword evidence="2 6" id="KW-0963">Cytoplasm</keyword>
<evidence type="ECO:0000256" key="3">
    <source>
        <dbReference type="ARBA" id="ARBA00022722"/>
    </source>
</evidence>
<evidence type="ECO:0000256" key="1">
    <source>
        <dbReference type="ARBA" id="ARBA00009998"/>
    </source>
</evidence>
<dbReference type="OrthoDB" id="284990at2"/>
<dbReference type="PANTHER" id="PTHR34137">
    <property type="entry name" value="EXODEOXYRIBONUCLEASE 7 SMALL SUBUNIT"/>
    <property type="match status" value="1"/>
</dbReference>
<dbReference type="RefSeq" id="WP_126728251.1">
    <property type="nucleotide sequence ID" value="NZ_RYZH01000101.1"/>
</dbReference>
<dbReference type="Pfam" id="PF02609">
    <property type="entry name" value="Exonuc_VII_S"/>
    <property type="match status" value="1"/>
</dbReference>
<dbReference type="InterPro" id="IPR037004">
    <property type="entry name" value="Exonuc_VII_ssu_sf"/>
</dbReference>
<keyword evidence="9" id="KW-1185">Reference proteome</keyword>
<dbReference type="GO" id="GO:0009318">
    <property type="term" value="C:exodeoxyribonuclease VII complex"/>
    <property type="evidence" value="ECO:0007669"/>
    <property type="project" value="UniProtKB-UniRule"/>
</dbReference>